<dbReference type="EMBL" id="LWDX02060569">
    <property type="protein sequence ID" value="OEL17219.1"/>
    <property type="molecule type" value="Genomic_DNA"/>
</dbReference>
<evidence type="ECO:0000313" key="2">
    <source>
        <dbReference type="EMBL" id="OEL17219.1"/>
    </source>
</evidence>
<evidence type="ECO:0000313" key="3">
    <source>
        <dbReference type="Proteomes" id="UP000095767"/>
    </source>
</evidence>
<accession>A0A1E5UWF9</accession>
<dbReference type="AlphaFoldDB" id="A0A1E5UWF9"/>
<sequence length="22" mass="2494">LPTTTLKRIKDTQDTPKYSLSS</sequence>
<name>A0A1E5UWF9_9POAL</name>
<gene>
    <name evidence="2" type="ORF">BAE44_0021762</name>
</gene>
<proteinExistence type="predicted"/>
<feature type="non-terminal residue" evidence="2">
    <location>
        <position position="1"/>
    </location>
</feature>
<comment type="caution">
    <text evidence="2">The sequence shown here is derived from an EMBL/GenBank/DDBJ whole genome shotgun (WGS) entry which is preliminary data.</text>
</comment>
<evidence type="ECO:0000256" key="1">
    <source>
        <dbReference type="SAM" id="MobiDB-lite"/>
    </source>
</evidence>
<dbReference type="Proteomes" id="UP000095767">
    <property type="component" value="Unassembled WGS sequence"/>
</dbReference>
<keyword evidence="3" id="KW-1185">Reference proteome</keyword>
<protein>
    <submittedName>
        <fullName evidence="2">Uncharacterized protein</fullName>
    </submittedName>
</protein>
<feature type="region of interest" description="Disordered" evidence="1">
    <location>
        <begin position="1"/>
        <end position="22"/>
    </location>
</feature>
<reference evidence="2 3" key="1">
    <citation type="submission" date="2016-09" db="EMBL/GenBank/DDBJ databases">
        <title>The draft genome of Dichanthelium oligosanthes: A C3 panicoid grass species.</title>
        <authorList>
            <person name="Studer A.J."/>
            <person name="Schnable J.C."/>
            <person name="Brutnell T.P."/>
        </authorList>
    </citation>
    <scope>NUCLEOTIDE SEQUENCE [LARGE SCALE GENOMIC DNA]</scope>
    <source>
        <strain evidence="3">cv. Kellogg 1175</strain>
        <tissue evidence="2">Leaf</tissue>
    </source>
</reference>
<organism evidence="2 3">
    <name type="scientific">Dichanthelium oligosanthes</name>
    <dbReference type="NCBI Taxonomy" id="888268"/>
    <lineage>
        <taxon>Eukaryota</taxon>
        <taxon>Viridiplantae</taxon>
        <taxon>Streptophyta</taxon>
        <taxon>Embryophyta</taxon>
        <taxon>Tracheophyta</taxon>
        <taxon>Spermatophyta</taxon>
        <taxon>Magnoliopsida</taxon>
        <taxon>Liliopsida</taxon>
        <taxon>Poales</taxon>
        <taxon>Poaceae</taxon>
        <taxon>PACMAD clade</taxon>
        <taxon>Panicoideae</taxon>
        <taxon>Panicodae</taxon>
        <taxon>Paniceae</taxon>
        <taxon>Dichantheliinae</taxon>
        <taxon>Dichanthelium</taxon>
    </lineage>
</organism>